<dbReference type="OrthoDB" id="389095at2"/>
<gene>
    <name evidence="7 9" type="primary">atpH</name>
    <name evidence="9" type="ORF">SALLE_v1c00580</name>
</gene>
<feature type="coiled-coil region" evidence="8">
    <location>
        <begin position="118"/>
        <end position="145"/>
    </location>
</feature>
<evidence type="ECO:0000313" key="9">
    <source>
        <dbReference type="EMBL" id="AXK50734.1"/>
    </source>
</evidence>
<dbReference type="Pfam" id="PF00213">
    <property type="entry name" value="OSCP"/>
    <property type="match status" value="1"/>
</dbReference>
<dbReference type="EMBL" id="CP031376">
    <property type="protein sequence ID" value="AXK50734.1"/>
    <property type="molecule type" value="Genomic_DNA"/>
</dbReference>
<dbReference type="GO" id="GO:0046933">
    <property type="term" value="F:proton-transporting ATP synthase activity, rotational mechanism"/>
    <property type="evidence" value="ECO:0007669"/>
    <property type="project" value="UniProtKB-UniRule"/>
</dbReference>
<dbReference type="InterPro" id="IPR026015">
    <property type="entry name" value="ATP_synth_OSCP/delta_N_sf"/>
</dbReference>
<evidence type="ECO:0000256" key="2">
    <source>
        <dbReference type="ARBA" id="ARBA00022448"/>
    </source>
</evidence>
<dbReference type="HAMAP" id="MF_01416">
    <property type="entry name" value="ATP_synth_delta_bact"/>
    <property type="match status" value="1"/>
</dbReference>
<keyword evidence="10" id="KW-1185">Reference proteome</keyword>
<dbReference type="PANTHER" id="PTHR11910">
    <property type="entry name" value="ATP SYNTHASE DELTA CHAIN"/>
    <property type="match status" value="1"/>
</dbReference>
<organism evidence="9 10">
    <name type="scientific">Spiroplasma alleghenense</name>
    <dbReference type="NCBI Taxonomy" id="216931"/>
    <lineage>
        <taxon>Bacteria</taxon>
        <taxon>Bacillati</taxon>
        <taxon>Mycoplasmatota</taxon>
        <taxon>Mollicutes</taxon>
        <taxon>Entomoplasmatales</taxon>
        <taxon>Spiroplasmataceae</taxon>
        <taxon>Spiroplasma</taxon>
    </lineage>
</organism>
<keyword evidence="8" id="KW-0175">Coiled coil</keyword>
<dbReference type="AlphaFoldDB" id="A0A345Z2A5"/>
<keyword evidence="6 7" id="KW-0066">ATP synthesis</keyword>
<dbReference type="GO" id="GO:0005886">
    <property type="term" value="C:plasma membrane"/>
    <property type="evidence" value="ECO:0007669"/>
    <property type="project" value="UniProtKB-SubCell"/>
</dbReference>
<dbReference type="NCBIfam" id="TIGR01145">
    <property type="entry name" value="ATP_synt_delta"/>
    <property type="match status" value="1"/>
</dbReference>
<evidence type="ECO:0000256" key="1">
    <source>
        <dbReference type="ARBA" id="ARBA00004370"/>
    </source>
</evidence>
<reference evidence="9 10" key="1">
    <citation type="submission" date="2018-07" db="EMBL/GenBank/DDBJ databases">
        <title>Complete genome sequence of Spiroplasma alleghenense PLHS-1 (ATCC 51752).</title>
        <authorList>
            <person name="Chou L."/>
            <person name="Lee T.-Y."/>
            <person name="Tsai Y.-M."/>
            <person name="Kuo C.-H."/>
        </authorList>
    </citation>
    <scope>NUCLEOTIDE SEQUENCE [LARGE SCALE GENOMIC DNA]</scope>
    <source>
        <strain evidence="9 10">PLHS-1</strain>
    </source>
</reference>
<dbReference type="NCBIfam" id="NF009975">
    <property type="entry name" value="PRK13436.1"/>
    <property type="match status" value="1"/>
</dbReference>
<dbReference type="KEGG" id="salx:SALLE_v1c00580"/>
<comment type="subcellular location">
    <subcellularLocation>
        <location evidence="7">Cell membrane</location>
        <topology evidence="7">Peripheral membrane protein</topology>
    </subcellularLocation>
    <subcellularLocation>
        <location evidence="1">Membrane</location>
    </subcellularLocation>
</comment>
<keyword evidence="5 7" id="KW-0472">Membrane</keyword>
<keyword evidence="7" id="KW-0139">CF(1)</keyword>
<evidence type="ECO:0000256" key="3">
    <source>
        <dbReference type="ARBA" id="ARBA00022781"/>
    </source>
</evidence>
<comment type="similarity">
    <text evidence="7">Belongs to the ATPase delta chain family.</text>
</comment>
<comment type="function">
    <text evidence="7">This protein is part of the stalk that links CF(0) to CF(1). It either transmits conformational changes from CF(0) to CF(1) or is implicated in proton conduction.</text>
</comment>
<evidence type="ECO:0000313" key="10">
    <source>
        <dbReference type="Proteomes" id="UP000254792"/>
    </source>
</evidence>
<dbReference type="Gene3D" id="1.10.520.20">
    <property type="entry name" value="N-terminal domain of the delta subunit of the F1F0-ATP synthase"/>
    <property type="match status" value="1"/>
</dbReference>
<evidence type="ECO:0000256" key="6">
    <source>
        <dbReference type="ARBA" id="ARBA00023310"/>
    </source>
</evidence>
<name>A0A345Z2A5_9MOLU</name>
<dbReference type="GO" id="GO:0045259">
    <property type="term" value="C:proton-transporting ATP synthase complex"/>
    <property type="evidence" value="ECO:0007669"/>
    <property type="project" value="UniProtKB-KW"/>
</dbReference>
<proteinExistence type="inferred from homology"/>
<evidence type="ECO:0000256" key="4">
    <source>
        <dbReference type="ARBA" id="ARBA00023065"/>
    </source>
</evidence>
<keyword evidence="3 7" id="KW-0375">Hydrogen ion transport</keyword>
<protein>
    <recommendedName>
        <fullName evidence="7">ATP synthase subunit delta</fullName>
    </recommendedName>
    <alternativeName>
        <fullName evidence="7">ATP synthase F(1) sector subunit delta</fullName>
    </alternativeName>
    <alternativeName>
        <fullName evidence="7">F-type ATPase subunit delta</fullName>
        <shortName evidence="7">F-ATPase subunit delta</shortName>
    </alternativeName>
</protein>
<keyword evidence="2 7" id="KW-0813">Transport</keyword>
<dbReference type="Proteomes" id="UP000254792">
    <property type="component" value="Chromosome"/>
</dbReference>
<keyword evidence="7" id="KW-1003">Cell membrane</keyword>
<comment type="function">
    <text evidence="7">F(1)F(0) ATP synthase produces ATP from ADP in the presence of a proton or sodium gradient. F-type ATPases consist of two structural domains, F(1) containing the extramembraneous catalytic core and F(0) containing the membrane proton channel, linked together by a central stalk and a peripheral stalk. During catalysis, ATP synthesis in the catalytic domain of F(1) is coupled via a rotary mechanism of the central stalk subunits to proton translocation.</text>
</comment>
<accession>A0A345Z2A5</accession>
<dbReference type="RefSeq" id="WP_115557664.1">
    <property type="nucleotide sequence ID" value="NZ_CP031376.1"/>
</dbReference>
<keyword evidence="4 7" id="KW-0406">Ion transport</keyword>
<dbReference type="SUPFAM" id="SSF47928">
    <property type="entry name" value="N-terminal domain of the delta subunit of the F1F0-ATP synthase"/>
    <property type="match status" value="1"/>
</dbReference>
<evidence type="ECO:0000256" key="7">
    <source>
        <dbReference type="HAMAP-Rule" id="MF_01416"/>
    </source>
</evidence>
<sequence length="183" mass="21119">MILNESIISNWGHALFSIAKKENKIESYMEQSNIIIEILKKNQGITKILTTPNIDLDKKLVIVDEVFSKFKFENYIINAIKILVRQKSFIYCRAIFKKLRKNLLEEKHILYGTIWSTVELSDDQIKKIEEKISKKLQENVILINKIDPKLIGGLQVIVKGNTFDGSLRGKLEAIKKSSISNRE</sequence>
<evidence type="ECO:0000256" key="8">
    <source>
        <dbReference type="SAM" id="Coils"/>
    </source>
</evidence>
<dbReference type="InterPro" id="IPR000711">
    <property type="entry name" value="ATPase_OSCP/dsu"/>
</dbReference>
<dbReference type="PRINTS" id="PR00125">
    <property type="entry name" value="ATPASEDELTA"/>
</dbReference>
<evidence type="ECO:0000256" key="5">
    <source>
        <dbReference type="ARBA" id="ARBA00023136"/>
    </source>
</evidence>